<gene>
    <name evidence="15" type="ORF">FJTKL_01938</name>
</gene>
<dbReference type="Pfam" id="PF00704">
    <property type="entry name" value="Glyco_hydro_18"/>
    <property type="match status" value="1"/>
</dbReference>
<evidence type="ECO:0000256" key="7">
    <source>
        <dbReference type="ARBA" id="ARBA00023024"/>
    </source>
</evidence>
<dbReference type="EC" id="3.2.1.14" evidence="3"/>
<evidence type="ECO:0000256" key="13">
    <source>
        <dbReference type="SAM" id="SignalP"/>
    </source>
</evidence>
<dbReference type="InterPro" id="IPR001579">
    <property type="entry name" value="Glyco_hydro_18_chit_AS"/>
</dbReference>
<evidence type="ECO:0000256" key="10">
    <source>
        <dbReference type="ARBA" id="ARBA00023326"/>
    </source>
</evidence>
<accession>A0ABR4DZE5</accession>
<feature type="chain" id="PRO_5046854150" description="chitinase" evidence="13">
    <location>
        <begin position="19"/>
        <end position="341"/>
    </location>
</feature>
<feature type="signal peptide" evidence="13">
    <location>
        <begin position="1"/>
        <end position="18"/>
    </location>
</feature>
<dbReference type="EMBL" id="JBAWTH010000130">
    <property type="protein sequence ID" value="KAL2275548.1"/>
    <property type="molecule type" value="Genomic_DNA"/>
</dbReference>
<dbReference type="PROSITE" id="PS51910">
    <property type="entry name" value="GH18_2"/>
    <property type="match status" value="1"/>
</dbReference>
<evidence type="ECO:0000256" key="2">
    <source>
        <dbReference type="ARBA" id="ARBA00004613"/>
    </source>
</evidence>
<keyword evidence="16" id="KW-1185">Reference proteome</keyword>
<organism evidence="15 16">
    <name type="scientific">Diaporthe vaccinii</name>
    <dbReference type="NCBI Taxonomy" id="105482"/>
    <lineage>
        <taxon>Eukaryota</taxon>
        <taxon>Fungi</taxon>
        <taxon>Dikarya</taxon>
        <taxon>Ascomycota</taxon>
        <taxon>Pezizomycotina</taxon>
        <taxon>Sordariomycetes</taxon>
        <taxon>Sordariomycetidae</taxon>
        <taxon>Diaporthales</taxon>
        <taxon>Diaporthaceae</taxon>
        <taxon>Diaporthe</taxon>
        <taxon>Diaporthe eres species complex</taxon>
    </lineage>
</organism>
<reference evidence="15 16" key="1">
    <citation type="submission" date="2024-03" db="EMBL/GenBank/DDBJ databases">
        <title>A high-quality draft genome sequence of Diaporthe vaccinii, a causative agent of upright dieback and viscid rot disease in cranberry plants.</title>
        <authorList>
            <person name="Sarrasin M."/>
            <person name="Lang B.F."/>
            <person name="Burger G."/>
        </authorList>
    </citation>
    <scope>NUCLEOTIDE SEQUENCE [LARGE SCALE GENOMIC DNA]</scope>
    <source>
        <strain evidence="15 16">IS7</strain>
    </source>
</reference>
<proteinExistence type="inferred from homology"/>
<evidence type="ECO:0000256" key="4">
    <source>
        <dbReference type="ARBA" id="ARBA00022525"/>
    </source>
</evidence>
<dbReference type="Gene3D" id="3.20.20.80">
    <property type="entry name" value="Glycosidases"/>
    <property type="match status" value="1"/>
</dbReference>
<comment type="subcellular location">
    <subcellularLocation>
        <location evidence="2">Secreted</location>
    </subcellularLocation>
</comment>
<evidence type="ECO:0000256" key="11">
    <source>
        <dbReference type="RuleBase" id="RU000489"/>
    </source>
</evidence>
<evidence type="ECO:0000313" key="15">
    <source>
        <dbReference type="EMBL" id="KAL2275548.1"/>
    </source>
</evidence>
<protein>
    <recommendedName>
        <fullName evidence="3">chitinase</fullName>
        <ecNumber evidence="3">3.2.1.14</ecNumber>
    </recommendedName>
</protein>
<name>A0ABR4DZE5_9PEZI</name>
<evidence type="ECO:0000256" key="8">
    <source>
        <dbReference type="ARBA" id="ARBA00023277"/>
    </source>
</evidence>
<evidence type="ECO:0000313" key="16">
    <source>
        <dbReference type="Proteomes" id="UP001600888"/>
    </source>
</evidence>
<evidence type="ECO:0000256" key="9">
    <source>
        <dbReference type="ARBA" id="ARBA00023295"/>
    </source>
</evidence>
<keyword evidence="13" id="KW-0732">Signal</keyword>
<dbReference type="Proteomes" id="UP001600888">
    <property type="component" value="Unassembled WGS sequence"/>
</dbReference>
<keyword evidence="4" id="KW-0964">Secreted</keyword>
<evidence type="ECO:0000256" key="1">
    <source>
        <dbReference type="ARBA" id="ARBA00000822"/>
    </source>
</evidence>
<dbReference type="PANTHER" id="PTHR45708">
    <property type="entry name" value="ENDOCHITINASE"/>
    <property type="match status" value="1"/>
</dbReference>
<keyword evidence="9 11" id="KW-0326">Glycosidase</keyword>
<evidence type="ECO:0000259" key="14">
    <source>
        <dbReference type="PROSITE" id="PS51910"/>
    </source>
</evidence>
<dbReference type="InterPro" id="IPR001223">
    <property type="entry name" value="Glyco_hydro18_cat"/>
</dbReference>
<evidence type="ECO:0000256" key="12">
    <source>
        <dbReference type="RuleBase" id="RU004453"/>
    </source>
</evidence>
<keyword evidence="6 11" id="KW-0378">Hydrolase</keyword>
<sequence>MRLPTLVAISLAVCSANAAPYAPHRSQRTVKRAGVGDGTSVMTFFGQSTEPTKLSEVCENDNFDIIILAFITSLNPPKLNMGKDTGSPSDAQSKKEGFELFDGTVAAEGGKSIADQISDCQGKGKKVMISFGGDERYSNATFGSEDEAKEAADQVWNLYLGGTDSEDIRPFGSSTKVKLDGLDLDNESGNGSFYKEFVTEIRSKMDSDSSKEYFMSAEPMCAFFDDAESSIPDSVLPMLDFVNVQFYNNEAQGIGGSEFDSAIKAWAKKFAAASPSPKLFLGVPGGEGAASTNIQSADEIKKTINSVKNMNLTGFGGVGIWDAGFAMVDEAFPEAVKSSLG</sequence>
<dbReference type="SUPFAM" id="SSF51445">
    <property type="entry name" value="(Trans)glycosidases"/>
    <property type="match status" value="1"/>
</dbReference>
<dbReference type="InterPro" id="IPR017853">
    <property type="entry name" value="GH"/>
</dbReference>
<dbReference type="PANTHER" id="PTHR45708:SF49">
    <property type="entry name" value="ENDOCHITINASE"/>
    <property type="match status" value="1"/>
</dbReference>
<dbReference type="InterPro" id="IPR050542">
    <property type="entry name" value="Glycosyl_Hydrlase18_Chitinase"/>
</dbReference>
<dbReference type="PROSITE" id="PS01095">
    <property type="entry name" value="GH18_1"/>
    <property type="match status" value="1"/>
</dbReference>
<keyword evidence="10" id="KW-0624">Polysaccharide degradation</keyword>
<keyword evidence="5" id="KW-0147">Chitin-binding</keyword>
<feature type="domain" description="GH18" evidence="14">
    <location>
        <begin position="39"/>
        <end position="341"/>
    </location>
</feature>
<keyword evidence="8" id="KW-0119">Carbohydrate metabolism</keyword>
<comment type="similarity">
    <text evidence="12">Belongs to the glycosyl hydrolase 18 family.</text>
</comment>
<comment type="catalytic activity">
    <reaction evidence="1">
        <text>Random endo-hydrolysis of N-acetyl-beta-D-glucosaminide (1-&gt;4)-beta-linkages in chitin and chitodextrins.</text>
        <dbReference type="EC" id="3.2.1.14"/>
    </reaction>
</comment>
<comment type="caution">
    <text evidence="15">The sequence shown here is derived from an EMBL/GenBank/DDBJ whole genome shotgun (WGS) entry which is preliminary data.</text>
</comment>
<keyword evidence="7" id="KW-0146">Chitin degradation</keyword>
<evidence type="ECO:0000256" key="6">
    <source>
        <dbReference type="ARBA" id="ARBA00022801"/>
    </source>
</evidence>
<evidence type="ECO:0000256" key="3">
    <source>
        <dbReference type="ARBA" id="ARBA00012729"/>
    </source>
</evidence>
<evidence type="ECO:0000256" key="5">
    <source>
        <dbReference type="ARBA" id="ARBA00022669"/>
    </source>
</evidence>